<dbReference type="Pfam" id="PF00005">
    <property type="entry name" value="ABC_tran"/>
    <property type="match status" value="1"/>
</dbReference>
<dbReference type="GO" id="GO:0016887">
    <property type="term" value="F:ATP hydrolysis activity"/>
    <property type="evidence" value="ECO:0007669"/>
    <property type="project" value="InterPro"/>
</dbReference>
<dbReference type="PANTHER" id="PTHR42734">
    <property type="entry name" value="METAL TRANSPORT SYSTEM ATP-BINDING PROTEIN TM_0124-RELATED"/>
    <property type="match status" value="1"/>
</dbReference>
<comment type="caution">
    <text evidence="4">The sequence shown here is derived from an EMBL/GenBank/DDBJ whole genome shotgun (WGS) entry which is preliminary data.</text>
</comment>
<comment type="similarity">
    <text evidence="1">Belongs to the ABC transporter superfamily.</text>
</comment>
<dbReference type="InterPro" id="IPR050153">
    <property type="entry name" value="Metal_Ion_Import_ABC"/>
</dbReference>
<reference evidence="4" key="1">
    <citation type="journal article" date="2013" name="Environ. Microbiol.">
        <title>Microbiota from the distal guts of lean and obese adolescents exhibit partial functional redundancy besides clear differences in community structure.</title>
        <authorList>
            <person name="Ferrer M."/>
            <person name="Ruiz A."/>
            <person name="Lanza F."/>
            <person name="Haange S.B."/>
            <person name="Oberbach A."/>
            <person name="Till H."/>
            <person name="Bargiela R."/>
            <person name="Campoy C."/>
            <person name="Segura M.T."/>
            <person name="Richter M."/>
            <person name="von Bergen M."/>
            <person name="Seifert J."/>
            <person name="Suarez A."/>
        </authorList>
    </citation>
    <scope>NUCLEOTIDE SEQUENCE</scope>
</reference>
<evidence type="ECO:0000259" key="3">
    <source>
        <dbReference type="Pfam" id="PF00005"/>
    </source>
</evidence>
<organism evidence="4">
    <name type="scientific">human gut metagenome</name>
    <dbReference type="NCBI Taxonomy" id="408170"/>
    <lineage>
        <taxon>unclassified sequences</taxon>
        <taxon>metagenomes</taxon>
        <taxon>organismal metagenomes</taxon>
    </lineage>
</organism>
<feature type="non-terminal residue" evidence="4">
    <location>
        <position position="80"/>
    </location>
</feature>
<keyword evidence="4" id="KW-0067">ATP-binding</keyword>
<keyword evidence="2" id="KW-0813">Transport</keyword>
<dbReference type="GO" id="GO:0005524">
    <property type="term" value="F:ATP binding"/>
    <property type="evidence" value="ECO:0007669"/>
    <property type="project" value="UniProtKB-KW"/>
</dbReference>
<protein>
    <submittedName>
        <fullName evidence="4">ABC transporter, ATP-binding protein</fullName>
    </submittedName>
</protein>
<dbReference type="InterPro" id="IPR027417">
    <property type="entry name" value="P-loop_NTPase"/>
</dbReference>
<dbReference type="SUPFAM" id="SSF52540">
    <property type="entry name" value="P-loop containing nucleoside triphosphate hydrolases"/>
    <property type="match status" value="1"/>
</dbReference>
<evidence type="ECO:0000313" key="4">
    <source>
        <dbReference type="EMBL" id="EKC61697.1"/>
    </source>
</evidence>
<accession>K1SM19</accession>
<proteinExistence type="inferred from homology"/>
<dbReference type="PANTHER" id="PTHR42734:SF17">
    <property type="entry name" value="METAL TRANSPORT SYSTEM ATP-BINDING PROTEIN TM_0124-RELATED"/>
    <property type="match status" value="1"/>
</dbReference>
<feature type="domain" description="ABC transporter" evidence="3">
    <location>
        <begin position="17"/>
        <end position="67"/>
    </location>
</feature>
<evidence type="ECO:0000256" key="2">
    <source>
        <dbReference type="ARBA" id="ARBA00022448"/>
    </source>
</evidence>
<dbReference type="AlphaFoldDB" id="K1SM19"/>
<dbReference type="InterPro" id="IPR003439">
    <property type="entry name" value="ABC_transporter-like_ATP-bd"/>
</dbReference>
<dbReference type="Gene3D" id="3.40.50.300">
    <property type="entry name" value="P-loop containing nucleotide triphosphate hydrolases"/>
    <property type="match status" value="1"/>
</dbReference>
<evidence type="ECO:0000256" key="1">
    <source>
        <dbReference type="ARBA" id="ARBA00005417"/>
    </source>
</evidence>
<name>K1SM19_9ZZZZ</name>
<sequence length="80" mass="8907">MLEIKDLTKKYNSRIILDNINFTFKDNKIYGIIGKNGAGKTTFLNILDQNIKSDGGDVLLDKNKILESDVSLVPTIPNVP</sequence>
<dbReference type="EMBL" id="AJWZ01005759">
    <property type="protein sequence ID" value="EKC61697.1"/>
    <property type="molecule type" value="Genomic_DNA"/>
</dbReference>
<keyword evidence="4" id="KW-0547">Nucleotide-binding</keyword>
<gene>
    <name evidence="4" type="ORF">OBE_08348</name>
</gene>